<organism evidence="1 2">
    <name type="scientific">Iris pallida</name>
    <name type="common">Sweet iris</name>
    <dbReference type="NCBI Taxonomy" id="29817"/>
    <lineage>
        <taxon>Eukaryota</taxon>
        <taxon>Viridiplantae</taxon>
        <taxon>Streptophyta</taxon>
        <taxon>Embryophyta</taxon>
        <taxon>Tracheophyta</taxon>
        <taxon>Spermatophyta</taxon>
        <taxon>Magnoliopsida</taxon>
        <taxon>Liliopsida</taxon>
        <taxon>Asparagales</taxon>
        <taxon>Iridaceae</taxon>
        <taxon>Iridoideae</taxon>
        <taxon>Irideae</taxon>
        <taxon>Iris</taxon>
    </lineage>
</organism>
<gene>
    <name evidence="1" type="ORF">M6B38_305640</name>
</gene>
<accession>A0AAX6HLL1</accession>
<proteinExistence type="predicted"/>
<dbReference type="Proteomes" id="UP001140949">
    <property type="component" value="Unassembled WGS sequence"/>
</dbReference>
<reference evidence="1" key="1">
    <citation type="journal article" date="2023" name="GigaByte">
        <title>Genome assembly of the bearded iris, Iris pallida Lam.</title>
        <authorList>
            <person name="Bruccoleri R.E."/>
            <person name="Oakeley E.J."/>
            <person name="Faust A.M.E."/>
            <person name="Altorfer M."/>
            <person name="Dessus-Babus S."/>
            <person name="Burckhardt D."/>
            <person name="Oertli M."/>
            <person name="Naumann U."/>
            <person name="Petersen F."/>
            <person name="Wong J."/>
        </authorList>
    </citation>
    <scope>NUCLEOTIDE SEQUENCE</scope>
    <source>
        <strain evidence="1">GSM-AAB239-AS_SAM_17_03QT</strain>
    </source>
</reference>
<name>A0AAX6HLL1_IRIPA</name>
<keyword evidence="2" id="KW-1185">Reference proteome</keyword>
<evidence type="ECO:0000313" key="2">
    <source>
        <dbReference type="Proteomes" id="UP001140949"/>
    </source>
</evidence>
<protein>
    <submittedName>
        <fullName evidence="1">Pollen-specific leucine-rich repeat extensin-like protein 3</fullName>
    </submittedName>
</protein>
<dbReference type="AlphaFoldDB" id="A0AAX6HLL1"/>
<reference evidence="1" key="2">
    <citation type="submission" date="2023-04" db="EMBL/GenBank/DDBJ databases">
        <authorList>
            <person name="Bruccoleri R.E."/>
            <person name="Oakeley E.J."/>
            <person name="Faust A.-M."/>
            <person name="Dessus-Babus S."/>
            <person name="Altorfer M."/>
            <person name="Burckhardt D."/>
            <person name="Oertli M."/>
            <person name="Naumann U."/>
            <person name="Petersen F."/>
            <person name="Wong J."/>
        </authorList>
    </citation>
    <scope>NUCLEOTIDE SEQUENCE</scope>
    <source>
        <strain evidence="1">GSM-AAB239-AS_SAM_17_03QT</strain>
        <tissue evidence="1">Leaf</tissue>
    </source>
</reference>
<comment type="caution">
    <text evidence="1">The sequence shown here is derived from an EMBL/GenBank/DDBJ whole genome shotgun (WGS) entry which is preliminary data.</text>
</comment>
<sequence length="33" mass="3959">MVVFQIWYGQIWWLDRYEGRQPEAWVDSGKAGS</sequence>
<dbReference type="EMBL" id="JANAVB010008400">
    <property type="protein sequence ID" value="KAJ6841653.1"/>
    <property type="molecule type" value="Genomic_DNA"/>
</dbReference>
<evidence type="ECO:0000313" key="1">
    <source>
        <dbReference type="EMBL" id="KAJ6841653.1"/>
    </source>
</evidence>